<protein>
    <submittedName>
        <fullName evidence="1">Uncharacterized protein</fullName>
    </submittedName>
</protein>
<evidence type="ECO:0000313" key="1">
    <source>
        <dbReference type="EMBL" id="GMT11507.1"/>
    </source>
</evidence>
<gene>
    <name evidence="1" type="ORF">PFISCL1PPCAC_2804</name>
</gene>
<dbReference type="EMBL" id="BTSY01000001">
    <property type="protein sequence ID" value="GMT11507.1"/>
    <property type="molecule type" value="Genomic_DNA"/>
</dbReference>
<accession>A0AAV5UY47</accession>
<proteinExistence type="predicted"/>
<reference evidence="1" key="1">
    <citation type="submission" date="2023-10" db="EMBL/GenBank/DDBJ databases">
        <title>Genome assembly of Pristionchus species.</title>
        <authorList>
            <person name="Yoshida K."/>
            <person name="Sommer R.J."/>
        </authorList>
    </citation>
    <scope>NUCLEOTIDE SEQUENCE</scope>
    <source>
        <strain evidence="1">RS5133</strain>
    </source>
</reference>
<feature type="non-terminal residue" evidence="1">
    <location>
        <position position="197"/>
    </location>
</feature>
<comment type="caution">
    <text evidence="1">The sequence shown here is derived from an EMBL/GenBank/DDBJ whole genome shotgun (WGS) entry which is preliminary data.</text>
</comment>
<name>A0AAV5UY47_9BILA</name>
<dbReference type="Proteomes" id="UP001432322">
    <property type="component" value="Unassembled WGS sequence"/>
</dbReference>
<dbReference type="AlphaFoldDB" id="A0AAV5UY47"/>
<organism evidence="1 2">
    <name type="scientific">Pristionchus fissidentatus</name>
    <dbReference type="NCBI Taxonomy" id="1538716"/>
    <lineage>
        <taxon>Eukaryota</taxon>
        <taxon>Metazoa</taxon>
        <taxon>Ecdysozoa</taxon>
        <taxon>Nematoda</taxon>
        <taxon>Chromadorea</taxon>
        <taxon>Rhabditida</taxon>
        <taxon>Rhabditina</taxon>
        <taxon>Diplogasteromorpha</taxon>
        <taxon>Diplogasteroidea</taxon>
        <taxon>Neodiplogasteridae</taxon>
        <taxon>Pristionchus</taxon>
    </lineage>
</organism>
<evidence type="ECO:0000313" key="2">
    <source>
        <dbReference type="Proteomes" id="UP001432322"/>
    </source>
</evidence>
<sequence>MSDYSKLVTETGLTLSLEQLGKIPVEQLDELLLRKMGMSKEQYDRVMQLRPRVEAYVHEGRLRLQSAEVMESTVATLSITIDTVPPLSFPPLWGMAPPVQLACRVGEFTAPYASGPLFDTVHAVHTVPSVSSIDTVPSSSSVDTVPPNPFWRLAPLTPLSTNARILPPFGSIPMNAEYCRTNAVYRKPASNRPKGAP</sequence>
<keyword evidence="2" id="KW-1185">Reference proteome</keyword>